<gene>
    <name evidence="2" type="ORF">GCM10023226_13950</name>
</gene>
<feature type="transmembrane region" description="Helical" evidence="1">
    <location>
        <begin position="125"/>
        <end position="143"/>
    </location>
</feature>
<organism evidence="2 3">
    <name type="scientific">Nocardioides nanhaiensis</name>
    <dbReference type="NCBI Taxonomy" id="1476871"/>
    <lineage>
        <taxon>Bacteria</taxon>
        <taxon>Bacillati</taxon>
        <taxon>Actinomycetota</taxon>
        <taxon>Actinomycetes</taxon>
        <taxon>Propionibacteriales</taxon>
        <taxon>Nocardioidaceae</taxon>
        <taxon>Nocardioides</taxon>
    </lineage>
</organism>
<name>A0ABP8W2G8_9ACTN</name>
<feature type="transmembrane region" description="Helical" evidence="1">
    <location>
        <begin position="90"/>
        <end position="113"/>
    </location>
</feature>
<evidence type="ECO:0000313" key="3">
    <source>
        <dbReference type="Proteomes" id="UP001500621"/>
    </source>
</evidence>
<keyword evidence="3" id="KW-1185">Reference proteome</keyword>
<proteinExistence type="predicted"/>
<comment type="caution">
    <text evidence="2">The sequence shown here is derived from an EMBL/GenBank/DDBJ whole genome shotgun (WGS) entry which is preliminary data.</text>
</comment>
<reference evidence="3" key="1">
    <citation type="journal article" date="2019" name="Int. J. Syst. Evol. Microbiol.">
        <title>The Global Catalogue of Microorganisms (GCM) 10K type strain sequencing project: providing services to taxonomists for standard genome sequencing and annotation.</title>
        <authorList>
            <consortium name="The Broad Institute Genomics Platform"/>
            <consortium name="The Broad Institute Genome Sequencing Center for Infectious Disease"/>
            <person name="Wu L."/>
            <person name="Ma J."/>
        </authorList>
    </citation>
    <scope>NUCLEOTIDE SEQUENCE [LARGE SCALE GENOMIC DNA]</scope>
    <source>
        <strain evidence="3">JCM 18127</strain>
    </source>
</reference>
<dbReference type="EMBL" id="BAABIM010000001">
    <property type="protein sequence ID" value="GAA4677913.1"/>
    <property type="molecule type" value="Genomic_DNA"/>
</dbReference>
<evidence type="ECO:0000313" key="2">
    <source>
        <dbReference type="EMBL" id="GAA4677913.1"/>
    </source>
</evidence>
<feature type="transmembrane region" description="Helical" evidence="1">
    <location>
        <begin position="41"/>
        <end position="61"/>
    </location>
</feature>
<accession>A0ABP8W2G8</accession>
<dbReference type="RefSeq" id="WP_345264020.1">
    <property type="nucleotide sequence ID" value="NZ_BAABIM010000001.1"/>
</dbReference>
<keyword evidence="1" id="KW-0812">Transmembrane</keyword>
<evidence type="ECO:0008006" key="4">
    <source>
        <dbReference type="Google" id="ProtNLM"/>
    </source>
</evidence>
<protein>
    <recommendedName>
        <fullName evidence="4">PH domain-containing protein</fullName>
    </recommendedName>
</protein>
<keyword evidence="1" id="KW-0472">Membrane</keyword>
<evidence type="ECO:0000256" key="1">
    <source>
        <dbReference type="SAM" id="Phobius"/>
    </source>
</evidence>
<keyword evidence="1" id="KW-1133">Transmembrane helix</keyword>
<dbReference type="Proteomes" id="UP001500621">
    <property type="component" value="Unassembled WGS sequence"/>
</dbReference>
<sequence length="261" mass="27048">MHTSASGRPRVRAAVAVLSTTTFAVLAAVGGALLVALGTGLWAAGGVALLALPLGGGWALVGPRSPDAEVRVVEHAGRAALHLPARPGHVVALCLFTAAFGAAALLLGVAAVLDGVQSSGRRSPAVGVLAGPPFLALAAWMTWRAARGRGGVLLTDDALVLTSLIGQDTVVPWRHLHSVAPGPLPSTSARLATRVASDRWHSGPPTLPVGRIAWRWQQTLAVVAWCDREKQARRVLRDGSAAQVRQLAARVDDVARQALLR</sequence>
<feature type="transmembrane region" description="Helical" evidence="1">
    <location>
        <begin position="12"/>
        <end position="35"/>
    </location>
</feature>